<evidence type="ECO:0000313" key="3">
    <source>
        <dbReference type="Proteomes" id="UP000031189"/>
    </source>
</evidence>
<evidence type="ECO:0008006" key="4">
    <source>
        <dbReference type="Google" id="ProtNLM"/>
    </source>
</evidence>
<organism evidence="2 3">
    <name type="scientific">Terrisporobacter othiniensis</name>
    <dbReference type="NCBI Taxonomy" id="1577792"/>
    <lineage>
        <taxon>Bacteria</taxon>
        <taxon>Bacillati</taxon>
        <taxon>Bacillota</taxon>
        <taxon>Clostridia</taxon>
        <taxon>Peptostreptococcales</taxon>
        <taxon>Peptostreptococcaceae</taxon>
        <taxon>Terrisporobacter</taxon>
    </lineage>
</organism>
<dbReference type="EMBL" id="JWHR01000099">
    <property type="protein sequence ID" value="KHS56871.1"/>
    <property type="molecule type" value="Genomic_DNA"/>
</dbReference>
<reference evidence="2 3" key="1">
    <citation type="submission" date="2014-12" db="EMBL/GenBank/DDBJ databases">
        <title>Draft genome sequence of Terrisporobacter sp. 08-306576, isolated from the blood culture of a bacteremia patient.</title>
        <authorList>
            <person name="Lund L.C."/>
            <person name="Sydenham T.V."/>
            <person name="Hogh S.V."/>
            <person name="Skov M.N."/>
            <person name="Kemp M."/>
            <person name="Justesen U.S."/>
        </authorList>
    </citation>
    <scope>NUCLEOTIDE SEQUENCE [LARGE SCALE GENOMIC DNA]</scope>
    <source>
        <strain evidence="2 3">08-306576</strain>
    </source>
</reference>
<dbReference type="STRING" id="1577792.QX51_10905"/>
<dbReference type="Proteomes" id="UP000031189">
    <property type="component" value="Unassembled WGS sequence"/>
</dbReference>
<sequence length="85" mass="9682">MNALGWQIGAVLFGASFFIVAIYLAKVLNSANKVVERTNRLIDVNERHITDIVDNAAHITKSVREIMDIITKITSLFRVFKFFKK</sequence>
<dbReference type="RefSeq" id="WP_039679948.1">
    <property type="nucleotide sequence ID" value="NZ_JAWGXO010000019.1"/>
</dbReference>
<keyword evidence="1" id="KW-1133">Transmembrane helix</keyword>
<keyword evidence="1" id="KW-0472">Membrane</keyword>
<name>A0A0B3VJB6_9FIRM</name>
<comment type="caution">
    <text evidence="2">The sequence shown here is derived from an EMBL/GenBank/DDBJ whole genome shotgun (WGS) entry which is preliminary data.</text>
</comment>
<accession>A0A0B3VJB6</accession>
<evidence type="ECO:0000313" key="2">
    <source>
        <dbReference type="EMBL" id="KHS56871.1"/>
    </source>
</evidence>
<feature type="transmembrane region" description="Helical" evidence="1">
    <location>
        <begin position="6"/>
        <end position="25"/>
    </location>
</feature>
<keyword evidence="3" id="KW-1185">Reference proteome</keyword>
<dbReference type="AlphaFoldDB" id="A0A0B3VJB6"/>
<proteinExistence type="predicted"/>
<dbReference type="OrthoDB" id="1753244at2"/>
<keyword evidence="1" id="KW-0812">Transmembrane</keyword>
<gene>
    <name evidence="2" type="ORF">QX51_10905</name>
</gene>
<protein>
    <recommendedName>
        <fullName evidence="4">DUF948 domain-containing protein</fullName>
    </recommendedName>
</protein>
<evidence type="ECO:0000256" key="1">
    <source>
        <dbReference type="SAM" id="Phobius"/>
    </source>
</evidence>